<evidence type="ECO:0000313" key="6">
    <source>
        <dbReference type="EMBL" id="PTQ57682.1"/>
    </source>
</evidence>
<protein>
    <recommendedName>
        <fullName evidence="8">DoxX family protein</fullName>
    </recommendedName>
</protein>
<feature type="transmembrane region" description="Helical" evidence="5">
    <location>
        <begin position="59"/>
        <end position="80"/>
    </location>
</feature>
<dbReference type="GO" id="GO:0016020">
    <property type="term" value="C:membrane"/>
    <property type="evidence" value="ECO:0007669"/>
    <property type="project" value="UniProtKB-SubCell"/>
</dbReference>
<comment type="subcellular location">
    <subcellularLocation>
        <location evidence="1">Membrane</location>
        <topology evidence="1">Multi-pass membrane protein</topology>
    </subcellularLocation>
</comment>
<feature type="transmembrane region" description="Helical" evidence="5">
    <location>
        <begin position="123"/>
        <end position="142"/>
    </location>
</feature>
<organism evidence="6 7">
    <name type="scientific">Candidatus Carbonibacillus altaicus</name>
    <dbReference type="NCBI Taxonomy" id="2163959"/>
    <lineage>
        <taxon>Bacteria</taxon>
        <taxon>Bacillati</taxon>
        <taxon>Bacillota</taxon>
        <taxon>Bacilli</taxon>
        <taxon>Bacillales</taxon>
        <taxon>Candidatus Carbonibacillus</taxon>
    </lineage>
</organism>
<feature type="transmembrane region" description="Helical" evidence="5">
    <location>
        <begin position="87"/>
        <end position="111"/>
    </location>
</feature>
<evidence type="ECO:0000256" key="1">
    <source>
        <dbReference type="ARBA" id="ARBA00004141"/>
    </source>
</evidence>
<evidence type="ECO:0008006" key="8">
    <source>
        <dbReference type="Google" id="ProtNLM"/>
    </source>
</evidence>
<dbReference type="EMBL" id="PEBX01000003">
    <property type="protein sequence ID" value="PTQ57682.1"/>
    <property type="molecule type" value="Genomic_DNA"/>
</dbReference>
<evidence type="ECO:0000256" key="5">
    <source>
        <dbReference type="SAM" id="Phobius"/>
    </source>
</evidence>
<feature type="transmembrane region" description="Helical" evidence="5">
    <location>
        <begin position="12"/>
        <end position="29"/>
    </location>
</feature>
<keyword evidence="3 5" id="KW-1133">Transmembrane helix</keyword>
<gene>
    <name evidence="6" type="ORF">BSOLF_0877</name>
</gene>
<dbReference type="Pfam" id="PF07681">
    <property type="entry name" value="DoxX"/>
    <property type="match status" value="1"/>
</dbReference>
<comment type="caution">
    <text evidence="6">The sequence shown here is derived from an EMBL/GenBank/DDBJ whole genome shotgun (WGS) entry which is preliminary data.</text>
</comment>
<evidence type="ECO:0000256" key="4">
    <source>
        <dbReference type="ARBA" id="ARBA00023136"/>
    </source>
</evidence>
<evidence type="ECO:0000256" key="3">
    <source>
        <dbReference type="ARBA" id="ARBA00022989"/>
    </source>
</evidence>
<name>A0A2R6Y4V0_9BACL</name>
<evidence type="ECO:0000313" key="7">
    <source>
        <dbReference type="Proteomes" id="UP000244338"/>
    </source>
</evidence>
<keyword evidence="2 5" id="KW-0812">Transmembrane</keyword>
<dbReference type="PANTHER" id="PTHR39157:SF1">
    <property type="entry name" value="DOXX FAMILY PROTEIN"/>
    <property type="match status" value="1"/>
</dbReference>
<dbReference type="InterPro" id="IPR032808">
    <property type="entry name" value="DoxX"/>
</dbReference>
<evidence type="ECO:0000256" key="2">
    <source>
        <dbReference type="ARBA" id="ARBA00022692"/>
    </source>
</evidence>
<dbReference type="AlphaFoldDB" id="A0A2R6Y4V0"/>
<accession>A0A2R6Y4V0</accession>
<reference evidence="7" key="1">
    <citation type="journal article" date="2018" name="Sci. Rep.">
        <title>Lignite coal burning seam in the remote Altai Mountains harbors a hydrogen-driven thermophilic microbial community.</title>
        <authorList>
            <person name="Kadnikov V.V."/>
            <person name="Mardanov A.V."/>
            <person name="Ivasenko D.A."/>
            <person name="Antsiferov D.V."/>
            <person name="Beletsky A.V."/>
            <person name="Karnachuk O.V."/>
            <person name="Ravin N.V."/>
        </authorList>
    </citation>
    <scope>NUCLEOTIDE SEQUENCE [LARGE SCALE GENOMIC DNA]</scope>
</reference>
<proteinExistence type="predicted"/>
<dbReference type="PANTHER" id="PTHR39157">
    <property type="entry name" value="INTEGRAL MEMBRANE PROTEIN-RELATED"/>
    <property type="match status" value="1"/>
</dbReference>
<keyword evidence="4 5" id="KW-0472">Membrane</keyword>
<sequence length="162" mass="17752">MKRFWQEHQAGAAIVFILRLYLGYAWLMAGLEKVSGFDATGFLKHALTLTGGDHPAVQGWWAAFLEHVALPAVPLINVLIPIGEILIGLGLMLGGLTLTAAFFGMVMNFSFLLSGTVSTNPQMIILALLIMLAADNAGRIGLDRWIRPYLKKFFQQKKHASA</sequence>
<dbReference type="Proteomes" id="UP000244338">
    <property type="component" value="Unassembled WGS sequence"/>
</dbReference>